<reference evidence="1 2" key="1">
    <citation type="journal article" date="2021" name="BMC Genomics">
        <title>Datura genome reveals duplications of psychoactive alkaloid biosynthetic genes and high mutation rate following tissue culture.</title>
        <authorList>
            <person name="Rajewski A."/>
            <person name="Carter-House D."/>
            <person name="Stajich J."/>
            <person name="Litt A."/>
        </authorList>
    </citation>
    <scope>NUCLEOTIDE SEQUENCE [LARGE SCALE GENOMIC DNA]</scope>
    <source>
        <strain evidence="1">AR-01</strain>
    </source>
</reference>
<accession>A0ABS8UQQ5</accession>
<dbReference type="EMBL" id="JACEIK010002331">
    <property type="protein sequence ID" value="MCD9560508.1"/>
    <property type="molecule type" value="Genomic_DNA"/>
</dbReference>
<protein>
    <submittedName>
        <fullName evidence="1">Uncharacterized protein</fullName>
    </submittedName>
</protein>
<evidence type="ECO:0000313" key="1">
    <source>
        <dbReference type="EMBL" id="MCD9560508.1"/>
    </source>
</evidence>
<feature type="non-terminal residue" evidence="1">
    <location>
        <position position="1"/>
    </location>
</feature>
<comment type="caution">
    <text evidence="1">The sequence shown here is derived from an EMBL/GenBank/DDBJ whole genome shotgun (WGS) entry which is preliminary data.</text>
</comment>
<dbReference type="Proteomes" id="UP000823775">
    <property type="component" value="Unassembled WGS sequence"/>
</dbReference>
<name>A0ABS8UQQ5_DATST</name>
<gene>
    <name evidence="1" type="ORF">HAX54_019203</name>
</gene>
<proteinExistence type="predicted"/>
<evidence type="ECO:0000313" key="2">
    <source>
        <dbReference type="Proteomes" id="UP000823775"/>
    </source>
</evidence>
<organism evidence="1 2">
    <name type="scientific">Datura stramonium</name>
    <name type="common">Jimsonweed</name>
    <name type="synonym">Common thornapple</name>
    <dbReference type="NCBI Taxonomy" id="4076"/>
    <lineage>
        <taxon>Eukaryota</taxon>
        <taxon>Viridiplantae</taxon>
        <taxon>Streptophyta</taxon>
        <taxon>Embryophyta</taxon>
        <taxon>Tracheophyta</taxon>
        <taxon>Spermatophyta</taxon>
        <taxon>Magnoliopsida</taxon>
        <taxon>eudicotyledons</taxon>
        <taxon>Gunneridae</taxon>
        <taxon>Pentapetalae</taxon>
        <taxon>asterids</taxon>
        <taxon>lamiids</taxon>
        <taxon>Solanales</taxon>
        <taxon>Solanaceae</taxon>
        <taxon>Solanoideae</taxon>
        <taxon>Datureae</taxon>
        <taxon>Datura</taxon>
    </lineage>
</organism>
<keyword evidence="2" id="KW-1185">Reference proteome</keyword>
<sequence length="70" mass="7931">ALRLQQLANAQAKGNNQHDANNENDDVIRNELNEQNVEDVALGNHHQPQRARGSVNKQFHLIMKTTMMLS</sequence>